<dbReference type="RefSeq" id="WP_090470625.1">
    <property type="nucleotide sequence ID" value="NZ_FOWF01000006.1"/>
</dbReference>
<sequence length="389" mass="42443">MKQQTLPAGSSRPGISIPFPKILIWLLIVAAVMVGARMDAGLYSGDIGRVISVTDHAAGTKTGGDDNHDYTEHYYTQTLRVRLLNGSCRGQEALVSNEYTRSGVYDTKYAPGNQIFIGSLKKNKAGDLSGTASGMKRDWLILGVLTALFGLFLLVGGRRGALTIFSLILNMIAFAFVLHLYTKGYNILMMMIPLVIFFTWMLLFFMYGRNERTKLAFLATLIAVALTTLIAFVALNFGGRIDYDFMDYLSQPYSQADANMIFLSEILVGCLGAVMDVVVTIVATVSEIADTGGDLSPKSLFRTCRTVGDDLVGTMISLMLFTNMAGALPIILLSLRNGIAFHTILRYNIFFDTARFLTGSIGVVLAIPAASLVAVRHYRMRAQKGGENA</sequence>
<dbReference type="AlphaFoldDB" id="A0A1I7G9S9"/>
<dbReference type="Pfam" id="PF07907">
    <property type="entry name" value="YibE_F"/>
    <property type="match status" value="1"/>
</dbReference>
<dbReference type="PANTHER" id="PTHR41771:SF1">
    <property type="entry name" value="MEMBRANE PROTEIN"/>
    <property type="match status" value="1"/>
</dbReference>
<feature type="transmembrane region" description="Helical" evidence="1">
    <location>
        <begin position="162"/>
        <end position="181"/>
    </location>
</feature>
<dbReference type="STRING" id="155865.SAMN05216515_10696"/>
<organism evidence="2 3">
    <name type="scientific">Eubacterium pyruvativorans</name>
    <dbReference type="NCBI Taxonomy" id="155865"/>
    <lineage>
        <taxon>Bacteria</taxon>
        <taxon>Bacillati</taxon>
        <taxon>Bacillota</taxon>
        <taxon>Clostridia</taxon>
        <taxon>Eubacteriales</taxon>
        <taxon>Eubacteriaceae</taxon>
        <taxon>Eubacterium</taxon>
    </lineage>
</organism>
<evidence type="ECO:0000313" key="3">
    <source>
        <dbReference type="Proteomes" id="UP000198817"/>
    </source>
</evidence>
<evidence type="ECO:0000313" key="2">
    <source>
        <dbReference type="EMBL" id="SFU45219.1"/>
    </source>
</evidence>
<dbReference type="PANTHER" id="PTHR41771">
    <property type="entry name" value="MEMBRANE PROTEIN-RELATED"/>
    <property type="match status" value="1"/>
</dbReference>
<keyword evidence="3" id="KW-1185">Reference proteome</keyword>
<dbReference type="Proteomes" id="UP000198817">
    <property type="component" value="Unassembled WGS sequence"/>
</dbReference>
<keyword evidence="1" id="KW-0472">Membrane</keyword>
<feature type="transmembrane region" description="Helical" evidence="1">
    <location>
        <begin position="139"/>
        <end position="155"/>
    </location>
</feature>
<feature type="transmembrane region" description="Helical" evidence="1">
    <location>
        <begin position="21"/>
        <end position="38"/>
    </location>
</feature>
<accession>A0A1I7G9S9</accession>
<proteinExistence type="predicted"/>
<dbReference type="InterPro" id="IPR012507">
    <property type="entry name" value="YibE_F"/>
</dbReference>
<feature type="transmembrane region" description="Helical" evidence="1">
    <location>
        <begin position="355"/>
        <end position="375"/>
    </location>
</feature>
<feature type="transmembrane region" description="Helical" evidence="1">
    <location>
        <begin position="310"/>
        <end position="335"/>
    </location>
</feature>
<reference evidence="2 3" key="1">
    <citation type="submission" date="2016-10" db="EMBL/GenBank/DDBJ databases">
        <authorList>
            <person name="de Groot N.N."/>
        </authorList>
    </citation>
    <scope>NUCLEOTIDE SEQUENCE [LARGE SCALE GENOMIC DNA]</scope>
    <source>
        <strain evidence="2 3">KHGC13</strain>
    </source>
</reference>
<dbReference type="EMBL" id="FPBT01000005">
    <property type="protein sequence ID" value="SFU45219.1"/>
    <property type="molecule type" value="Genomic_DNA"/>
</dbReference>
<name>A0A1I7G9S9_9FIRM</name>
<dbReference type="OrthoDB" id="5753718at2"/>
<evidence type="ECO:0000256" key="1">
    <source>
        <dbReference type="SAM" id="Phobius"/>
    </source>
</evidence>
<gene>
    <name evidence="2" type="ORF">SAMN05216508_10595</name>
</gene>
<protein>
    <submittedName>
        <fullName evidence="2">Uncharacterized membrane protein</fullName>
    </submittedName>
</protein>
<feature type="transmembrane region" description="Helical" evidence="1">
    <location>
        <begin position="258"/>
        <end position="289"/>
    </location>
</feature>
<feature type="transmembrane region" description="Helical" evidence="1">
    <location>
        <begin position="187"/>
        <end position="208"/>
    </location>
</feature>
<feature type="transmembrane region" description="Helical" evidence="1">
    <location>
        <begin position="215"/>
        <end position="238"/>
    </location>
</feature>
<keyword evidence="1" id="KW-1133">Transmembrane helix</keyword>
<keyword evidence="1" id="KW-0812">Transmembrane</keyword>